<dbReference type="Proteomes" id="UP000220158">
    <property type="component" value="Chromosome 2"/>
</dbReference>
<evidence type="ECO:0000313" key="3">
    <source>
        <dbReference type="Proteomes" id="UP000220158"/>
    </source>
</evidence>
<accession>A0A1J1HGV7</accession>
<sequence length="1166" mass="143066">MKLFLLKELKTKVIKVTDNTKKKEVLPLRKIKTDYYSLYRKGYTHMCENSLSYISINIQKRKNNIYKMSSCFINSSVSQKFVKNNDFSNGSIYFNINNSLFFLKNFALIIDVYLEKKVLQFSSIPNFDIILFYQKIIQKMNKRKKRNKDTKIDKIFYITYNNNLKKNFSSNILYVLNKKNFDEILYLLIKILYEYLPKNLSILYSNTYYYEDLIYIFTYKSVYYSFFFCSRNFYYLNLFLNIALRRANVISVVNDNKINTQMKLKPLHNILYNEKKGQNHFKFQGSINYSENDNKKNKKNYINNEISYYLLKKKLIYLNLDSKILFEFSKTLKAIINIFPLKIINKANKEDKLMNEIYIILDKYIEMFKLCTYNIFLNSIYNRNDSLRYRLLRNDIKNEDKHKKKNIYLSNFYNCIYNFNNYFCRKILMGMYFNSHENKNNEIKWINVYPYILSTFLYIKEKENLSYIKKEKLAFFNSYKNKEMELYFKDLIKLFLFIILNKSNNCINNILIYCIISSFYFLTIFSRINLNIILDITNILFKYIYNKNNKLNNIECFQNSYIINLSKKIIYSNIISFEKEKFYIQVNNEKLIDYLNTLYFISESKLIKDNLFLLMLNHNKTKDIHRYNKIMVPYKDFFNEELYFENNEKNNIKFRKYDKDKNYEYFMNNYFKENYNLEYKDDNNNNNINNLINMIKYNKQPHEIFLKKFIKNTFISYNHIDSFTYKNFIDISQIIKNLYHLNLYLFMLIFIEYVKYKIIKDISIIYCNFQINYLNNFSAKLSDLYRNNARNIKILNLFIKKEKFRDKLKFNELKHFSSNEHKISYNIYSHFSFLCVFLQNTKSYIRTSSLEFFNFIISNFFVNKKKMINLCIWRIEEIEKKEQIYIQLFLKNIVQLIYCFLYFNTYDKYIYHYFYLFLKLQFFKNIKDNEEFFNNSKAYINMHLNKKIFLFPYIFFNSCHTFFNITLSVNKKKKIINRENNYIYSLSKKKREEFEKIENTNIFQKNEYLNNEKIGMLFYMQFSYLLLPSLFHKIFENHFELYILNATYLFSILINSDFYINSQILYKQIYIGLTCLYFFYADVKQKVYENNEELNFPFFQKINVVYLKKIMHLLLYEYNDKEVSKFYTKSSKLENEIYCFLENYSLKIRRNVKIHAYLLDFVLYNK</sequence>
<proteinExistence type="predicted"/>
<dbReference type="OrthoDB" id="10445285at2759"/>
<protein>
    <submittedName>
        <fullName evidence="2">Uncharacterized protein</fullName>
    </submittedName>
</protein>
<dbReference type="EMBL" id="LN835297">
    <property type="protein sequence ID" value="CRH03069.1"/>
    <property type="molecule type" value="Genomic_DNA"/>
</dbReference>
<organism evidence="2 3">
    <name type="scientific">Plasmodium relictum</name>
    <dbReference type="NCBI Taxonomy" id="85471"/>
    <lineage>
        <taxon>Eukaryota</taxon>
        <taxon>Sar</taxon>
        <taxon>Alveolata</taxon>
        <taxon>Apicomplexa</taxon>
        <taxon>Aconoidasida</taxon>
        <taxon>Haemosporida</taxon>
        <taxon>Plasmodiidae</taxon>
        <taxon>Plasmodium</taxon>
        <taxon>Plasmodium (Haemamoeba)</taxon>
    </lineage>
</organism>
<keyword evidence="1" id="KW-0472">Membrane</keyword>
<name>A0A1J1HGV7_PLARL</name>
<dbReference type="RefSeq" id="XP_028535556.1">
    <property type="nucleotide sequence ID" value="XM_028679880.1"/>
</dbReference>
<evidence type="ECO:0000256" key="1">
    <source>
        <dbReference type="SAM" id="Phobius"/>
    </source>
</evidence>
<dbReference type="AlphaFoldDB" id="A0A1J1HGV7"/>
<gene>
    <name evidence="2" type="ORF">PRELSG_0209400</name>
</gene>
<keyword evidence="3" id="KW-1185">Reference proteome</keyword>
<feature type="transmembrane region" description="Helical" evidence="1">
    <location>
        <begin position="948"/>
        <end position="969"/>
    </location>
</feature>
<dbReference type="KEGG" id="prel:PRELSG_0209400"/>
<evidence type="ECO:0000313" key="2">
    <source>
        <dbReference type="EMBL" id="CRH03069.1"/>
    </source>
</evidence>
<dbReference type="VEuPathDB" id="PlasmoDB:PRELSG_0209400"/>
<dbReference type="GeneID" id="39734513"/>
<keyword evidence="1" id="KW-0812">Transmembrane</keyword>
<reference evidence="2 3" key="1">
    <citation type="submission" date="2015-04" db="EMBL/GenBank/DDBJ databases">
        <authorList>
            <consortium name="Pathogen Informatics"/>
        </authorList>
    </citation>
    <scope>NUCLEOTIDE SEQUENCE [LARGE SCALE GENOMIC DNA]</scope>
    <source>
        <strain evidence="2 3">SGS1</strain>
    </source>
</reference>
<feature type="transmembrane region" description="Helical" evidence="1">
    <location>
        <begin position="1041"/>
        <end position="1060"/>
    </location>
</feature>
<dbReference type="OMA" id="WDAINIR"/>
<keyword evidence="1" id="KW-1133">Transmembrane helix</keyword>
<feature type="transmembrane region" description="Helical" evidence="1">
    <location>
        <begin position="884"/>
        <end position="903"/>
    </location>
</feature>